<evidence type="ECO:0000313" key="11">
    <source>
        <dbReference type="Proteomes" id="UP000198964"/>
    </source>
</evidence>
<dbReference type="Pfam" id="PF12704">
    <property type="entry name" value="MacB_PCD"/>
    <property type="match status" value="1"/>
</dbReference>
<dbReference type="GO" id="GO:0044874">
    <property type="term" value="P:lipoprotein localization to outer membrane"/>
    <property type="evidence" value="ECO:0007669"/>
    <property type="project" value="TreeGrafter"/>
</dbReference>
<name>A0A1I2EGJ8_9BACT</name>
<comment type="similarity">
    <text evidence="2">Belongs to the ABC-4 integral membrane protein family. LolC/E subfamily.</text>
</comment>
<evidence type="ECO:0000256" key="4">
    <source>
        <dbReference type="ARBA" id="ARBA00022692"/>
    </source>
</evidence>
<dbReference type="Pfam" id="PF02687">
    <property type="entry name" value="FtsX"/>
    <property type="match status" value="1"/>
</dbReference>
<keyword evidence="11" id="KW-1185">Reference proteome</keyword>
<dbReference type="InterPro" id="IPR003838">
    <property type="entry name" value="ABC3_permease_C"/>
</dbReference>
<evidence type="ECO:0000256" key="7">
    <source>
        <dbReference type="SAM" id="Phobius"/>
    </source>
</evidence>
<proteinExistence type="inferred from homology"/>
<dbReference type="PANTHER" id="PTHR30489">
    <property type="entry name" value="LIPOPROTEIN-RELEASING SYSTEM TRANSMEMBRANE PROTEIN LOLE"/>
    <property type="match status" value="1"/>
</dbReference>
<evidence type="ECO:0000256" key="1">
    <source>
        <dbReference type="ARBA" id="ARBA00004651"/>
    </source>
</evidence>
<dbReference type="GO" id="GO:0098797">
    <property type="term" value="C:plasma membrane protein complex"/>
    <property type="evidence" value="ECO:0007669"/>
    <property type="project" value="TreeGrafter"/>
</dbReference>
<comment type="subcellular location">
    <subcellularLocation>
        <location evidence="1">Cell membrane</location>
        <topology evidence="1">Multi-pass membrane protein</topology>
    </subcellularLocation>
</comment>
<dbReference type="STRING" id="655355.SAMN05216283_10273"/>
<feature type="transmembrane region" description="Helical" evidence="7">
    <location>
        <begin position="282"/>
        <end position="307"/>
    </location>
</feature>
<feature type="transmembrane region" description="Helical" evidence="7">
    <location>
        <begin position="378"/>
        <end position="404"/>
    </location>
</feature>
<dbReference type="InterPro" id="IPR025857">
    <property type="entry name" value="MacB_PCD"/>
</dbReference>
<reference evidence="10 11" key="1">
    <citation type="submission" date="2016-10" db="EMBL/GenBank/DDBJ databases">
        <authorList>
            <person name="de Groot N.N."/>
        </authorList>
    </citation>
    <scope>NUCLEOTIDE SEQUENCE [LARGE SCALE GENOMIC DNA]</scope>
    <source>
        <strain evidence="10 11">CGMCC 1.9156</strain>
    </source>
</reference>
<dbReference type="PANTHER" id="PTHR30489:SF0">
    <property type="entry name" value="LIPOPROTEIN-RELEASING SYSTEM TRANSMEMBRANE PROTEIN LOLE"/>
    <property type="match status" value="1"/>
</dbReference>
<evidence type="ECO:0000256" key="5">
    <source>
        <dbReference type="ARBA" id="ARBA00022989"/>
    </source>
</evidence>
<evidence type="ECO:0000256" key="6">
    <source>
        <dbReference type="ARBA" id="ARBA00023136"/>
    </source>
</evidence>
<keyword evidence="6 7" id="KW-0472">Membrane</keyword>
<evidence type="ECO:0000259" key="8">
    <source>
        <dbReference type="Pfam" id="PF02687"/>
    </source>
</evidence>
<dbReference type="EMBL" id="FONW01000002">
    <property type="protein sequence ID" value="SFE91380.1"/>
    <property type="molecule type" value="Genomic_DNA"/>
</dbReference>
<feature type="transmembrane region" description="Helical" evidence="7">
    <location>
        <begin position="328"/>
        <end position="358"/>
    </location>
</feature>
<keyword evidence="3" id="KW-1003">Cell membrane</keyword>
<organism evidence="10 11">
    <name type="scientific">Sunxiuqinia elliptica</name>
    <dbReference type="NCBI Taxonomy" id="655355"/>
    <lineage>
        <taxon>Bacteria</taxon>
        <taxon>Pseudomonadati</taxon>
        <taxon>Bacteroidota</taxon>
        <taxon>Bacteroidia</taxon>
        <taxon>Marinilabiliales</taxon>
        <taxon>Prolixibacteraceae</taxon>
        <taxon>Sunxiuqinia</taxon>
    </lineage>
</organism>
<evidence type="ECO:0000259" key="9">
    <source>
        <dbReference type="Pfam" id="PF12704"/>
    </source>
</evidence>
<sequence>MNTELFIAKRLFSSKDQNQRMSRRIVRLAVAGISLGMVVMILAVAIVTGFQREIESKVNGFAAHLQIVNYDSNLSYQTEAINKEQGFLEELKAMPQVKHVQQFATKPGMIKTDEDIQGVVLKGIAPDFDWSFFDANRVAGERIALDSLRTNAVWISEQLSNLLKLGLGDSFRMYFLNENERVPRIRQFEVKGIYRTGLAEFDRMFMLIDIRHLQRLNGWADDEISGYEIFMDDLEEVDNAEFKIRDLVLAHLNDEDSLLRVINIKRKFPHIFDWLRLLDMNVWIILSLMVLVAGFNMISGLLVIILERTQMIGVLKSLGAANVDVRKVFLYLSAFLIGEGLLWGNVLGILLGLAQHYFQIIHLDPASYYVDTVPVNISVLHLVLLNIGALLVTMLMLIAPSFFISRIAPEKTIRFD</sequence>
<feature type="domain" description="ABC3 transporter permease C-terminal" evidence="8">
    <location>
        <begin position="284"/>
        <end position="409"/>
    </location>
</feature>
<dbReference type="Proteomes" id="UP000198964">
    <property type="component" value="Unassembled WGS sequence"/>
</dbReference>
<keyword evidence="10" id="KW-0449">Lipoprotein</keyword>
<gene>
    <name evidence="10" type="ORF">SAMN05216283_10273</name>
</gene>
<dbReference type="InterPro" id="IPR051447">
    <property type="entry name" value="Lipoprotein-release_system"/>
</dbReference>
<protein>
    <submittedName>
        <fullName evidence="10">Lipoprotein-releasing system permease protein</fullName>
    </submittedName>
</protein>
<dbReference type="RefSeq" id="WP_093918761.1">
    <property type="nucleotide sequence ID" value="NZ_FONW01000002.1"/>
</dbReference>
<keyword evidence="4 7" id="KW-0812">Transmembrane</keyword>
<feature type="domain" description="MacB-like periplasmic core" evidence="9">
    <location>
        <begin position="28"/>
        <end position="246"/>
    </location>
</feature>
<accession>A0A1I2EGJ8</accession>
<evidence type="ECO:0000256" key="3">
    <source>
        <dbReference type="ARBA" id="ARBA00022475"/>
    </source>
</evidence>
<evidence type="ECO:0000256" key="2">
    <source>
        <dbReference type="ARBA" id="ARBA00005236"/>
    </source>
</evidence>
<evidence type="ECO:0000313" key="10">
    <source>
        <dbReference type="EMBL" id="SFE91380.1"/>
    </source>
</evidence>
<keyword evidence="5 7" id="KW-1133">Transmembrane helix</keyword>
<feature type="transmembrane region" description="Helical" evidence="7">
    <location>
        <begin position="25"/>
        <end position="50"/>
    </location>
</feature>
<dbReference type="AlphaFoldDB" id="A0A1I2EGJ8"/>